<dbReference type="InterPro" id="IPR005814">
    <property type="entry name" value="Aminotrans_3"/>
</dbReference>
<dbReference type="PANTHER" id="PTHR43713:SF3">
    <property type="entry name" value="GLUTAMATE-1-SEMIALDEHYDE 2,1-AMINOMUTASE 1, CHLOROPLASTIC-RELATED"/>
    <property type="match status" value="1"/>
</dbReference>
<dbReference type="InterPro" id="IPR049704">
    <property type="entry name" value="Aminotrans_3_PPA_site"/>
</dbReference>
<protein>
    <submittedName>
        <fullName evidence="3">Glutamate-1-semialdehyde-2,1-aminomutase</fullName>
    </submittedName>
</protein>
<dbReference type="GO" id="GO:0008483">
    <property type="term" value="F:transaminase activity"/>
    <property type="evidence" value="ECO:0007669"/>
    <property type="project" value="InterPro"/>
</dbReference>
<comment type="cofactor">
    <cofactor evidence="1">
        <name>pyridoxal 5'-phosphate</name>
        <dbReference type="ChEBI" id="CHEBI:597326"/>
    </cofactor>
</comment>
<evidence type="ECO:0000256" key="1">
    <source>
        <dbReference type="ARBA" id="ARBA00001933"/>
    </source>
</evidence>
<dbReference type="GO" id="GO:0030170">
    <property type="term" value="F:pyridoxal phosphate binding"/>
    <property type="evidence" value="ECO:0007669"/>
    <property type="project" value="InterPro"/>
</dbReference>
<dbReference type="EMBL" id="AUZY01011987">
    <property type="protein sequence ID" value="EQD31901.1"/>
    <property type="molecule type" value="Genomic_DNA"/>
</dbReference>
<sequence>MLEAQGARIAAVIIEPVPANHGLLPQRQAFLARLRALTRTHGALLIFDEVISGFRLARGGAAERLGITPDLATFGKVIGGGLPVGAFAGPRAVMARLAPDGDAYQAGTLSGNPVAMASGIATLEVLAREDGWRRLESLGTHVEAVLRPVLARASFPVHLVRVGSLFWLSLHGPGAPRTAAPLDQTALERYGRLFHALLAQGIYFPPSAYEACFLSLAHRDTDIETLGRGLEQALESAA</sequence>
<dbReference type="InterPro" id="IPR015421">
    <property type="entry name" value="PyrdxlP-dep_Trfase_major"/>
</dbReference>
<dbReference type="PROSITE" id="PS00600">
    <property type="entry name" value="AA_TRANSFER_CLASS_3"/>
    <property type="match status" value="1"/>
</dbReference>
<evidence type="ECO:0000256" key="2">
    <source>
        <dbReference type="ARBA" id="ARBA00022898"/>
    </source>
</evidence>
<gene>
    <name evidence="3" type="ORF">B1B_17932</name>
</gene>
<dbReference type="Pfam" id="PF00202">
    <property type="entry name" value="Aminotran_3"/>
    <property type="match status" value="1"/>
</dbReference>
<keyword evidence="2" id="KW-0663">Pyridoxal phosphate</keyword>
<name>T0Y9P7_9ZZZZ</name>
<dbReference type="AlphaFoldDB" id="T0Y9P7"/>
<dbReference type="Gene3D" id="3.40.640.10">
    <property type="entry name" value="Type I PLP-dependent aspartate aminotransferase-like (Major domain)"/>
    <property type="match status" value="1"/>
</dbReference>
<comment type="caution">
    <text evidence="3">The sequence shown here is derived from an EMBL/GenBank/DDBJ whole genome shotgun (WGS) entry which is preliminary data.</text>
</comment>
<dbReference type="SUPFAM" id="SSF53383">
    <property type="entry name" value="PLP-dependent transferases"/>
    <property type="match status" value="1"/>
</dbReference>
<reference evidence="3" key="2">
    <citation type="journal article" date="2014" name="ISME J.">
        <title>Microbial stratification in low pH oxic and suboxic macroscopic growths along an acid mine drainage.</title>
        <authorList>
            <person name="Mendez-Garcia C."/>
            <person name="Mesa V."/>
            <person name="Sprenger R.R."/>
            <person name="Richter M."/>
            <person name="Diez M.S."/>
            <person name="Solano J."/>
            <person name="Bargiela R."/>
            <person name="Golyshina O.V."/>
            <person name="Manteca A."/>
            <person name="Ramos J.L."/>
            <person name="Gallego J.R."/>
            <person name="Llorente I."/>
            <person name="Martins Dos Santos V.A."/>
            <person name="Jensen O.N."/>
            <person name="Pelaez A.I."/>
            <person name="Sanchez J."/>
            <person name="Ferrer M."/>
        </authorList>
    </citation>
    <scope>NUCLEOTIDE SEQUENCE</scope>
</reference>
<dbReference type="Gene3D" id="3.90.1150.10">
    <property type="entry name" value="Aspartate Aminotransferase, domain 1"/>
    <property type="match status" value="1"/>
</dbReference>
<evidence type="ECO:0000313" key="3">
    <source>
        <dbReference type="EMBL" id="EQD31901.1"/>
    </source>
</evidence>
<accession>T0Y9P7</accession>
<dbReference type="InterPro" id="IPR015422">
    <property type="entry name" value="PyrdxlP-dep_Trfase_small"/>
</dbReference>
<dbReference type="PANTHER" id="PTHR43713">
    <property type="entry name" value="GLUTAMATE-1-SEMIALDEHYDE 2,1-AMINOMUTASE"/>
    <property type="match status" value="1"/>
</dbReference>
<reference evidence="3" key="1">
    <citation type="submission" date="2013-08" db="EMBL/GenBank/DDBJ databases">
        <authorList>
            <person name="Mendez C."/>
            <person name="Richter M."/>
            <person name="Ferrer M."/>
            <person name="Sanchez J."/>
        </authorList>
    </citation>
    <scope>NUCLEOTIDE SEQUENCE</scope>
</reference>
<proteinExistence type="predicted"/>
<organism evidence="3">
    <name type="scientific">mine drainage metagenome</name>
    <dbReference type="NCBI Taxonomy" id="410659"/>
    <lineage>
        <taxon>unclassified sequences</taxon>
        <taxon>metagenomes</taxon>
        <taxon>ecological metagenomes</taxon>
    </lineage>
</organism>
<dbReference type="InterPro" id="IPR015424">
    <property type="entry name" value="PyrdxlP-dep_Trfase"/>
</dbReference>